<sequence>MVVERIELTRTETEALERDINLRRHVERYATARQFLFGTVLDASCGVGYGSWLCQKNPDVDLVLGIDADPAAVAWARQHFTTQKTRFECCRIEDFPARKIDVLLSLETVEHLEHPEALAELAGRCAAEEVVVSFPQKKTTHYNGFHRWDLSAQDLLDMFTGFARTATIDQNSDYLLLHLVRLRPRHHAARRWRLAEAG</sequence>
<dbReference type="GO" id="GO:0032259">
    <property type="term" value="P:methylation"/>
    <property type="evidence" value="ECO:0007669"/>
    <property type="project" value="UniProtKB-KW"/>
</dbReference>
<dbReference type="InterPro" id="IPR029063">
    <property type="entry name" value="SAM-dependent_MTases_sf"/>
</dbReference>
<name>A0AAP3XQ25_9PROT</name>
<accession>A0AAP3XQ25</accession>
<proteinExistence type="predicted"/>
<dbReference type="Proteomes" id="UP001301140">
    <property type="component" value="Unassembled WGS sequence"/>
</dbReference>
<dbReference type="Gene3D" id="3.40.50.150">
    <property type="entry name" value="Vaccinia Virus protein VP39"/>
    <property type="match status" value="1"/>
</dbReference>
<reference evidence="2 3" key="1">
    <citation type="submission" date="2023-03" db="EMBL/GenBank/DDBJ databases">
        <title>YIM 152171 draft genome.</title>
        <authorList>
            <person name="Yang Z."/>
        </authorList>
    </citation>
    <scope>NUCLEOTIDE SEQUENCE [LARGE SCALE GENOMIC DNA]</scope>
    <source>
        <strain evidence="2 3">YIM 152171</strain>
    </source>
</reference>
<keyword evidence="3" id="KW-1185">Reference proteome</keyword>
<feature type="domain" description="Methyltransferase type 11" evidence="1">
    <location>
        <begin position="41"/>
        <end position="122"/>
    </location>
</feature>
<protein>
    <submittedName>
        <fullName evidence="2">Class I SAM-dependent methyltransferase</fullName>
    </submittedName>
</protein>
<dbReference type="SUPFAM" id="SSF53335">
    <property type="entry name" value="S-adenosyl-L-methionine-dependent methyltransferases"/>
    <property type="match status" value="1"/>
</dbReference>
<dbReference type="RefSeq" id="WP_327788721.1">
    <property type="nucleotide sequence ID" value="NZ_JARGEQ010000082.1"/>
</dbReference>
<gene>
    <name evidence="2" type="ORF">PZ740_07885</name>
</gene>
<keyword evidence="2" id="KW-0489">Methyltransferase</keyword>
<evidence type="ECO:0000259" key="1">
    <source>
        <dbReference type="Pfam" id="PF08241"/>
    </source>
</evidence>
<keyword evidence="2" id="KW-0808">Transferase</keyword>
<dbReference type="InterPro" id="IPR013216">
    <property type="entry name" value="Methyltransf_11"/>
</dbReference>
<dbReference type="GO" id="GO:0008757">
    <property type="term" value="F:S-adenosylmethionine-dependent methyltransferase activity"/>
    <property type="evidence" value="ECO:0007669"/>
    <property type="project" value="InterPro"/>
</dbReference>
<comment type="caution">
    <text evidence="2">The sequence shown here is derived from an EMBL/GenBank/DDBJ whole genome shotgun (WGS) entry which is preliminary data.</text>
</comment>
<evidence type="ECO:0000313" key="2">
    <source>
        <dbReference type="EMBL" id="MDF1586304.1"/>
    </source>
</evidence>
<evidence type="ECO:0000313" key="3">
    <source>
        <dbReference type="Proteomes" id="UP001301140"/>
    </source>
</evidence>
<dbReference type="Pfam" id="PF08241">
    <property type="entry name" value="Methyltransf_11"/>
    <property type="match status" value="1"/>
</dbReference>
<organism evidence="2 3">
    <name type="scientific">Marinimicrococcus flavescens</name>
    <dbReference type="NCBI Taxonomy" id="3031815"/>
    <lineage>
        <taxon>Bacteria</taxon>
        <taxon>Pseudomonadati</taxon>
        <taxon>Pseudomonadota</taxon>
        <taxon>Alphaproteobacteria</taxon>
        <taxon>Geminicoccales</taxon>
        <taxon>Geminicoccaceae</taxon>
        <taxon>Marinimicrococcus</taxon>
    </lineage>
</organism>
<dbReference type="EMBL" id="JARGEQ010000082">
    <property type="protein sequence ID" value="MDF1586304.1"/>
    <property type="molecule type" value="Genomic_DNA"/>
</dbReference>
<dbReference type="AlphaFoldDB" id="A0AAP3XQ25"/>